<evidence type="ECO:0000313" key="3">
    <source>
        <dbReference type="Proteomes" id="UP000887458"/>
    </source>
</evidence>
<accession>A0ABQ8J284</accession>
<feature type="transmembrane region" description="Helical" evidence="1">
    <location>
        <begin position="161"/>
        <end position="179"/>
    </location>
</feature>
<gene>
    <name evidence="2" type="ORF">DERP_012143</name>
</gene>
<organism evidence="2 3">
    <name type="scientific">Dermatophagoides pteronyssinus</name>
    <name type="common">European house dust mite</name>
    <dbReference type="NCBI Taxonomy" id="6956"/>
    <lineage>
        <taxon>Eukaryota</taxon>
        <taxon>Metazoa</taxon>
        <taxon>Ecdysozoa</taxon>
        <taxon>Arthropoda</taxon>
        <taxon>Chelicerata</taxon>
        <taxon>Arachnida</taxon>
        <taxon>Acari</taxon>
        <taxon>Acariformes</taxon>
        <taxon>Sarcoptiformes</taxon>
        <taxon>Astigmata</taxon>
        <taxon>Psoroptidia</taxon>
        <taxon>Analgoidea</taxon>
        <taxon>Pyroglyphidae</taxon>
        <taxon>Dermatophagoidinae</taxon>
        <taxon>Dermatophagoides</taxon>
    </lineage>
</organism>
<comment type="caution">
    <text evidence="2">The sequence shown here is derived from an EMBL/GenBank/DDBJ whole genome shotgun (WGS) entry which is preliminary data.</text>
</comment>
<reference evidence="2 3" key="1">
    <citation type="journal article" date="2018" name="J. Allergy Clin. Immunol.">
        <title>High-quality assembly of Dermatophagoides pteronyssinus genome and transcriptome reveals a wide range of novel allergens.</title>
        <authorList>
            <person name="Liu X.Y."/>
            <person name="Yang K.Y."/>
            <person name="Wang M.Q."/>
            <person name="Kwok J.S."/>
            <person name="Zeng X."/>
            <person name="Yang Z."/>
            <person name="Xiao X.J."/>
            <person name="Lau C.P."/>
            <person name="Li Y."/>
            <person name="Huang Z.M."/>
            <person name="Ba J.G."/>
            <person name="Yim A.K."/>
            <person name="Ouyang C.Y."/>
            <person name="Ngai S.M."/>
            <person name="Chan T.F."/>
            <person name="Leung E.L."/>
            <person name="Liu L."/>
            <person name="Liu Z.G."/>
            <person name="Tsui S.K."/>
        </authorList>
    </citation>
    <scope>NUCLEOTIDE SEQUENCE [LARGE SCALE GENOMIC DNA]</scope>
    <source>
        <strain evidence="2">Derp</strain>
    </source>
</reference>
<keyword evidence="1" id="KW-0472">Membrane</keyword>
<keyword evidence="3" id="KW-1185">Reference proteome</keyword>
<protein>
    <submittedName>
        <fullName evidence="2">Uncharacterized protein</fullName>
    </submittedName>
</protein>
<keyword evidence="1" id="KW-1133">Transmembrane helix</keyword>
<reference evidence="2 3" key="2">
    <citation type="journal article" date="2022" name="Mol. Biol. Evol.">
        <title>Comparative Genomics Reveals Insights into the Divergent Evolution of Astigmatic Mites and Household Pest Adaptations.</title>
        <authorList>
            <person name="Xiong Q."/>
            <person name="Wan A.T."/>
            <person name="Liu X."/>
            <person name="Fung C.S."/>
            <person name="Xiao X."/>
            <person name="Malainual N."/>
            <person name="Hou J."/>
            <person name="Wang L."/>
            <person name="Wang M."/>
            <person name="Yang K.Y."/>
            <person name="Cui Y."/>
            <person name="Leung E.L."/>
            <person name="Nong W."/>
            <person name="Shin S.K."/>
            <person name="Au S.W."/>
            <person name="Jeong K.Y."/>
            <person name="Chew F.T."/>
            <person name="Hui J.H."/>
            <person name="Leung T.F."/>
            <person name="Tungtrongchitr A."/>
            <person name="Zhong N."/>
            <person name="Liu Z."/>
            <person name="Tsui S.K."/>
        </authorList>
    </citation>
    <scope>NUCLEOTIDE SEQUENCE [LARGE SCALE GENOMIC DNA]</scope>
    <source>
        <strain evidence="2">Derp</strain>
    </source>
</reference>
<evidence type="ECO:0000313" key="2">
    <source>
        <dbReference type="EMBL" id="KAH9416675.1"/>
    </source>
</evidence>
<dbReference type="EMBL" id="NJHN03000088">
    <property type="protein sequence ID" value="KAH9416675.1"/>
    <property type="molecule type" value="Genomic_DNA"/>
</dbReference>
<feature type="transmembrane region" description="Helical" evidence="1">
    <location>
        <begin position="110"/>
        <end position="128"/>
    </location>
</feature>
<keyword evidence="1" id="KW-0812">Transmembrane</keyword>
<evidence type="ECO:0000256" key="1">
    <source>
        <dbReference type="SAM" id="Phobius"/>
    </source>
</evidence>
<sequence length="182" mass="22355">MYQLYLLSYENSKIRIFEILSKRRRSVLVWLNRFIQLLFSSRLGNILRYYYHQPYLPIRMQRPNRNRPLFRFIIPANFDELDPRYQLAITIRYLNEFIKFFGRNFPKFSWLLRILAIIILLLIITICLRIFNYFAKFLADIVLKIFYLFDHQSISDAIPDMAIIFDKFMAIYLFINFIIDFF</sequence>
<proteinExistence type="predicted"/>
<name>A0ABQ8J284_DERPT</name>
<dbReference type="Proteomes" id="UP000887458">
    <property type="component" value="Unassembled WGS sequence"/>
</dbReference>